<protein>
    <submittedName>
        <fullName evidence="2">Uncharacterized protein</fullName>
    </submittedName>
</protein>
<dbReference type="AlphaFoldDB" id="A0A922D0U1"/>
<feature type="chain" id="PRO_5038071139" evidence="1">
    <location>
        <begin position="18"/>
        <end position="202"/>
    </location>
</feature>
<evidence type="ECO:0000313" key="3">
    <source>
        <dbReference type="Proteomes" id="UP000791440"/>
    </source>
</evidence>
<reference evidence="2" key="1">
    <citation type="journal article" date="2016" name="Insect Biochem. Mol. Biol.">
        <title>Multifaceted biological insights from a draft genome sequence of the tobacco hornworm moth, Manduca sexta.</title>
        <authorList>
            <person name="Kanost M.R."/>
            <person name="Arrese E.L."/>
            <person name="Cao X."/>
            <person name="Chen Y.R."/>
            <person name="Chellapilla S."/>
            <person name="Goldsmith M.R."/>
            <person name="Grosse-Wilde E."/>
            <person name="Heckel D.G."/>
            <person name="Herndon N."/>
            <person name="Jiang H."/>
            <person name="Papanicolaou A."/>
            <person name="Qu J."/>
            <person name="Soulages J.L."/>
            <person name="Vogel H."/>
            <person name="Walters J."/>
            <person name="Waterhouse R.M."/>
            <person name="Ahn S.J."/>
            <person name="Almeida F.C."/>
            <person name="An C."/>
            <person name="Aqrawi P."/>
            <person name="Bretschneider A."/>
            <person name="Bryant W.B."/>
            <person name="Bucks S."/>
            <person name="Chao H."/>
            <person name="Chevignon G."/>
            <person name="Christen J.M."/>
            <person name="Clarke D.F."/>
            <person name="Dittmer N.T."/>
            <person name="Ferguson L.C.F."/>
            <person name="Garavelou S."/>
            <person name="Gordon K.H.J."/>
            <person name="Gunaratna R.T."/>
            <person name="Han Y."/>
            <person name="Hauser F."/>
            <person name="He Y."/>
            <person name="Heidel-Fischer H."/>
            <person name="Hirsh A."/>
            <person name="Hu Y."/>
            <person name="Jiang H."/>
            <person name="Kalra D."/>
            <person name="Klinner C."/>
            <person name="Konig C."/>
            <person name="Kovar C."/>
            <person name="Kroll A.R."/>
            <person name="Kuwar S.S."/>
            <person name="Lee S.L."/>
            <person name="Lehman R."/>
            <person name="Li K."/>
            <person name="Li Z."/>
            <person name="Liang H."/>
            <person name="Lovelace S."/>
            <person name="Lu Z."/>
            <person name="Mansfield J.H."/>
            <person name="McCulloch K.J."/>
            <person name="Mathew T."/>
            <person name="Morton B."/>
            <person name="Muzny D.M."/>
            <person name="Neunemann D."/>
            <person name="Ongeri F."/>
            <person name="Pauchet Y."/>
            <person name="Pu L.L."/>
            <person name="Pyrousis I."/>
            <person name="Rao X.J."/>
            <person name="Redding A."/>
            <person name="Roesel C."/>
            <person name="Sanchez-Gracia A."/>
            <person name="Schaack S."/>
            <person name="Shukla A."/>
            <person name="Tetreau G."/>
            <person name="Wang Y."/>
            <person name="Xiong G.H."/>
            <person name="Traut W."/>
            <person name="Walsh T.K."/>
            <person name="Worley K.C."/>
            <person name="Wu D."/>
            <person name="Wu W."/>
            <person name="Wu Y.Q."/>
            <person name="Zhang X."/>
            <person name="Zou Z."/>
            <person name="Zucker H."/>
            <person name="Briscoe A.D."/>
            <person name="Burmester T."/>
            <person name="Clem R.J."/>
            <person name="Feyereisen R."/>
            <person name="Grimmelikhuijzen C.J.P."/>
            <person name="Hamodrakas S.J."/>
            <person name="Hansson B.S."/>
            <person name="Huguet E."/>
            <person name="Jermiin L.S."/>
            <person name="Lan Q."/>
            <person name="Lehman H.K."/>
            <person name="Lorenzen M."/>
            <person name="Merzendorfer H."/>
            <person name="Michalopoulos I."/>
            <person name="Morton D.B."/>
            <person name="Muthukrishnan S."/>
            <person name="Oakeshott J.G."/>
            <person name="Palmer W."/>
            <person name="Park Y."/>
            <person name="Passarelli A.L."/>
            <person name="Rozas J."/>
            <person name="Schwartz L.M."/>
            <person name="Smith W."/>
            <person name="Southgate A."/>
            <person name="Vilcinskas A."/>
            <person name="Vogt R."/>
            <person name="Wang P."/>
            <person name="Werren J."/>
            <person name="Yu X.Q."/>
            <person name="Zhou J.J."/>
            <person name="Brown S.J."/>
            <person name="Scherer S.E."/>
            <person name="Richards S."/>
            <person name="Blissard G.W."/>
        </authorList>
    </citation>
    <scope>NUCLEOTIDE SEQUENCE</scope>
</reference>
<keyword evidence="1" id="KW-0732">Signal</keyword>
<comment type="caution">
    <text evidence="2">The sequence shown here is derived from an EMBL/GenBank/DDBJ whole genome shotgun (WGS) entry which is preliminary data.</text>
</comment>
<keyword evidence="3" id="KW-1185">Reference proteome</keyword>
<proteinExistence type="predicted"/>
<evidence type="ECO:0000313" key="2">
    <source>
        <dbReference type="EMBL" id="KAG6464826.1"/>
    </source>
</evidence>
<accession>A0A922D0U1</accession>
<reference evidence="2" key="2">
    <citation type="submission" date="2020-12" db="EMBL/GenBank/DDBJ databases">
        <authorList>
            <person name="Kanost M."/>
        </authorList>
    </citation>
    <scope>NUCLEOTIDE SEQUENCE</scope>
</reference>
<dbReference type="EMBL" id="JH669269">
    <property type="protein sequence ID" value="KAG6464826.1"/>
    <property type="molecule type" value="Genomic_DNA"/>
</dbReference>
<gene>
    <name evidence="2" type="ORF">O3G_MSEX014752</name>
</gene>
<name>A0A922D0U1_MANSE</name>
<feature type="signal peptide" evidence="1">
    <location>
        <begin position="1"/>
        <end position="17"/>
    </location>
</feature>
<evidence type="ECO:0000256" key="1">
    <source>
        <dbReference type="SAM" id="SignalP"/>
    </source>
</evidence>
<dbReference type="Proteomes" id="UP000791440">
    <property type="component" value="Unassembled WGS sequence"/>
</dbReference>
<organism evidence="2 3">
    <name type="scientific">Manduca sexta</name>
    <name type="common">Tobacco hawkmoth</name>
    <name type="synonym">Tobacco hornworm</name>
    <dbReference type="NCBI Taxonomy" id="7130"/>
    <lineage>
        <taxon>Eukaryota</taxon>
        <taxon>Metazoa</taxon>
        <taxon>Ecdysozoa</taxon>
        <taxon>Arthropoda</taxon>
        <taxon>Hexapoda</taxon>
        <taxon>Insecta</taxon>
        <taxon>Pterygota</taxon>
        <taxon>Neoptera</taxon>
        <taxon>Endopterygota</taxon>
        <taxon>Lepidoptera</taxon>
        <taxon>Glossata</taxon>
        <taxon>Ditrysia</taxon>
        <taxon>Bombycoidea</taxon>
        <taxon>Sphingidae</taxon>
        <taxon>Sphinginae</taxon>
        <taxon>Sphingini</taxon>
        <taxon>Manduca</taxon>
    </lineage>
</organism>
<sequence length="202" mass="23100">MLLKLCIFFITTVHIHGYRGPTFRSSIMEGNKPILRMPPENSAEQIDNSPEGSLEVEPFWIEELRHNIKQLVEKLGHKKAKTHIKQLVKETEDNNNVLLHVEVSGDGTSDIKYKYHMRAAYFESHGLGTGYAGLPGMGTTMAHPIMTPEPDPQWLADLKVFIKELIGRYGKRRLDEFVTPVIKAIQKQYNIIIKDIDGKYAW</sequence>